<dbReference type="Pfam" id="PF10502">
    <property type="entry name" value="Peptidase_S26"/>
    <property type="match status" value="2"/>
</dbReference>
<evidence type="ECO:0000256" key="4">
    <source>
        <dbReference type="ARBA" id="ARBA00038445"/>
    </source>
</evidence>
<dbReference type="PRINTS" id="PR00727">
    <property type="entry name" value="LEADERPTASE"/>
</dbReference>
<dbReference type="Proteomes" id="UP001597365">
    <property type="component" value="Unassembled WGS sequence"/>
</dbReference>
<dbReference type="SUPFAM" id="SSF51306">
    <property type="entry name" value="LexA/Signal peptidase"/>
    <property type="match status" value="1"/>
</dbReference>
<name>A0ABW4PDZ7_9ACTN</name>
<sequence>MYVAVGSVAGPAALGCAVAFLLRRRCALLAVSGSSMAPTYRDGDRLLALKVPARLVRRGAVVAIRMRPAGGADREDATSGDPLPTAMIKRVAALPGDRMPGSPSSTDVVPDRHVYVLGDNHGVSYDSRHTGPVPFDRLAAVVLGRIRHGAGPGTADRRVL</sequence>
<dbReference type="CDD" id="cd06530">
    <property type="entry name" value="S26_SPase_I"/>
    <property type="match status" value="1"/>
</dbReference>
<dbReference type="InterPro" id="IPR052064">
    <property type="entry name" value="Mito_IMP1_subunit"/>
</dbReference>
<accession>A0ABW4PDZ7</accession>
<comment type="subcellular location">
    <subcellularLocation>
        <location evidence="1">Cell membrane</location>
        <topology evidence="1">Single-pass type II membrane protein</topology>
    </subcellularLocation>
</comment>
<proteinExistence type="inferred from homology"/>
<dbReference type="InterPro" id="IPR000223">
    <property type="entry name" value="Pept_S26A_signal_pept_1"/>
</dbReference>
<evidence type="ECO:0000259" key="5">
    <source>
        <dbReference type="Pfam" id="PF10502"/>
    </source>
</evidence>
<dbReference type="InterPro" id="IPR036286">
    <property type="entry name" value="LexA/Signal_pep-like_sf"/>
</dbReference>
<keyword evidence="2" id="KW-0378">Hydrolase</keyword>
<comment type="caution">
    <text evidence="6">The sequence shown here is derived from an EMBL/GenBank/DDBJ whole genome shotgun (WGS) entry which is preliminary data.</text>
</comment>
<evidence type="ECO:0000313" key="7">
    <source>
        <dbReference type="Proteomes" id="UP001597365"/>
    </source>
</evidence>
<dbReference type="Gene3D" id="2.10.109.10">
    <property type="entry name" value="Umud Fragment, subunit A"/>
    <property type="match status" value="1"/>
</dbReference>
<evidence type="ECO:0000256" key="3">
    <source>
        <dbReference type="ARBA" id="ARBA00023136"/>
    </source>
</evidence>
<dbReference type="PROSITE" id="PS00761">
    <property type="entry name" value="SPASE_I_3"/>
    <property type="match status" value="1"/>
</dbReference>
<evidence type="ECO:0000256" key="1">
    <source>
        <dbReference type="ARBA" id="ARBA00004401"/>
    </source>
</evidence>
<keyword evidence="7" id="KW-1185">Reference proteome</keyword>
<dbReference type="InterPro" id="IPR019533">
    <property type="entry name" value="Peptidase_S26"/>
</dbReference>
<evidence type="ECO:0000313" key="6">
    <source>
        <dbReference type="EMBL" id="MFD1828504.1"/>
    </source>
</evidence>
<dbReference type="InterPro" id="IPR019758">
    <property type="entry name" value="Pept_S26A_signal_pept_1_CS"/>
</dbReference>
<dbReference type="PANTHER" id="PTHR12383">
    <property type="entry name" value="PROTEASE FAMILY S26 MITOCHONDRIAL INNER MEMBRANE PROTEASE-RELATED"/>
    <property type="match status" value="1"/>
</dbReference>
<feature type="domain" description="Peptidase S26" evidence="5">
    <location>
        <begin position="106"/>
        <end position="140"/>
    </location>
</feature>
<organism evidence="6 7">
    <name type="scientific">Streptomyces desertarenae</name>
    <dbReference type="NCBI Taxonomy" id="2666184"/>
    <lineage>
        <taxon>Bacteria</taxon>
        <taxon>Bacillati</taxon>
        <taxon>Actinomycetota</taxon>
        <taxon>Actinomycetes</taxon>
        <taxon>Kitasatosporales</taxon>
        <taxon>Streptomycetaceae</taxon>
        <taxon>Streptomyces</taxon>
    </lineage>
</organism>
<dbReference type="EMBL" id="JBHUFU010000001">
    <property type="protein sequence ID" value="MFD1828504.1"/>
    <property type="molecule type" value="Genomic_DNA"/>
</dbReference>
<gene>
    <name evidence="6" type="ORF">ACFSJS_02340</name>
</gene>
<comment type="similarity">
    <text evidence="4">Belongs to the peptidase S26 family. IMP1 subfamily.</text>
</comment>
<keyword evidence="3" id="KW-0472">Membrane</keyword>
<dbReference type="PANTHER" id="PTHR12383:SF16">
    <property type="entry name" value="MITOCHONDRIAL INNER MEMBRANE PROTEASE SUBUNIT 1"/>
    <property type="match status" value="1"/>
</dbReference>
<protein>
    <submittedName>
        <fullName evidence="6">S26 family signal peptidase</fullName>
    </submittedName>
</protein>
<reference evidence="7" key="1">
    <citation type="journal article" date="2019" name="Int. J. Syst. Evol. Microbiol.">
        <title>The Global Catalogue of Microorganisms (GCM) 10K type strain sequencing project: providing services to taxonomists for standard genome sequencing and annotation.</title>
        <authorList>
            <consortium name="The Broad Institute Genomics Platform"/>
            <consortium name="The Broad Institute Genome Sequencing Center for Infectious Disease"/>
            <person name="Wu L."/>
            <person name="Ma J."/>
        </authorList>
    </citation>
    <scope>NUCLEOTIDE SEQUENCE [LARGE SCALE GENOMIC DNA]</scope>
    <source>
        <strain evidence="7">CGMCC 4.7455</strain>
    </source>
</reference>
<feature type="domain" description="Peptidase S26" evidence="5">
    <location>
        <begin position="18"/>
        <end position="98"/>
    </location>
</feature>
<evidence type="ECO:0000256" key="2">
    <source>
        <dbReference type="ARBA" id="ARBA00022801"/>
    </source>
</evidence>